<organism evidence="1 2">
    <name type="scientific">Ferrimonas sediminum</name>
    <dbReference type="NCBI Taxonomy" id="718193"/>
    <lineage>
        <taxon>Bacteria</taxon>
        <taxon>Pseudomonadati</taxon>
        <taxon>Pseudomonadota</taxon>
        <taxon>Gammaproteobacteria</taxon>
        <taxon>Alteromonadales</taxon>
        <taxon>Ferrimonadaceae</taxon>
        <taxon>Ferrimonas</taxon>
    </lineage>
</organism>
<dbReference type="AlphaFoldDB" id="A0A1G8QHH5"/>
<gene>
    <name evidence="1" type="ORF">SAMN04488540_104302</name>
</gene>
<evidence type="ECO:0000313" key="2">
    <source>
        <dbReference type="Proteomes" id="UP000199527"/>
    </source>
</evidence>
<dbReference type="Proteomes" id="UP000199527">
    <property type="component" value="Unassembled WGS sequence"/>
</dbReference>
<dbReference type="EMBL" id="FNEM01000004">
    <property type="protein sequence ID" value="SDJ04222.1"/>
    <property type="molecule type" value="Genomic_DNA"/>
</dbReference>
<accession>A0A1G8QHH5</accession>
<proteinExistence type="predicted"/>
<keyword evidence="2" id="KW-1185">Reference proteome</keyword>
<dbReference type="RefSeq" id="WP_090364267.1">
    <property type="nucleotide sequence ID" value="NZ_FNEM01000004.1"/>
</dbReference>
<evidence type="ECO:0000313" key="1">
    <source>
        <dbReference type="EMBL" id="SDJ04222.1"/>
    </source>
</evidence>
<reference evidence="2" key="1">
    <citation type="submission" date="2016-10" db="EMBL/GenBank/DDBJ databases">
        <authorList>
            <person name="Varghese N."/>
            <person name="Submissions S."/>
        </authorList>
    </citation>
    <scope>NUCLEOTIDE SEQUENCE [LARGE SCALE GENOMIC DNA]</scope>
    <source>
        <strain evidence="2">DSM 23317</strain>
    </source>
</reference>
<protein>
    <submittedName>
        <fullName evidence="1">Uncharacterized protein</fullName>
    </submittedName>
</protein>
<name>A0A1G8QHH5_9GAMM</name>
<dbReference type="OrthoDB" id="6401827at2"/>
<sequence length="75" mass="8300">MTTLSLLIPTVVAVAMHNPLAQPEAVEFDVAEIHQQIELQLDQQMQEMQRQQASMDVGETLELATQPAPNSTITE</sequence>